<evidence type="ECO:0000256" key="3">
    <source>
        <dbReference type="ARBA" id="ARBA00022475"/>
    </source>
</evidence>
<evidence type="ECO:0000256" key="8">
    <source>
        <dbReference type="SAM" id="Phobius"/>
    </source>
</evidence>
<feature type="transmembrane region" description="Helical" evidence="8">
    <location>
        <begin position="93"/>
        <end position="112"/>
    </location>
</feature>
<reference evidence="10" key="1">
    <citation type="submission" date="2023-07" db="EMBL/GenBank/DDBJ databases">
        <title>Characterization of two Paracoccaceae strains isolated from Phycosphere and proposal of Xinfangfangia lacusdiani sp. nov.</title>
        <authorList>
            <person name="Deng Y."/>
            <person name="Zhang Y.Q."/>
        </authorList>
    </citation>
    <scope>NUCLEOTIDE SEQUENCE [LARGE SCALE GENOMIC DNA]</scope>
    <source>
        <strain evidence="10">CPCC 101403</strain>
    </source>
</reference>
<dbReference type="PANTHER" id="PTHR32196">
    <property type="entry name" value="ABC TRANSPORTER PERMEASE PROTEIN YPHD-RELATED-RELATED"/>
    <property type="match status" value="1"/>
</dbReference>
<feature type="transmembrane region" description="Helical" evidence="8">
    <location>
        <begin position="159"/>
        <end position="178"/>
    </location>
</feature>
<evidence type="ECO:0000313" key="10">
    <source>
        <dbReference type="Proteomes" id="UP001251085"/>
    </source>
</evidence>
<dbReference type="Pfam" id="PF02653">
    <property type="entry name" value="BPD_transp_2"/>
    <property type="match status" value="1"/>
</dbReference>
<evidence type="ECO:0000256" key="2">
    <source>
        <dbReference type="ARBA" id="ARBA00022448"/>
    </source>
</evidence>
<proteinExistence type="predicted"/>
<dbReference type="EMBL" id="JAVRQI010000025">
    <property type="protein sequence ID" value="MDT1064544.1"/>
    <property type="molecule type" value="Genomic_DNA"/>
</dbReference>
<comment type="caution">
    <text evidence="9">The sequence shown here is derived from an EMBL/GenBank/DDBJ whole genome shotgun (WGS) entry which is preliminary data.</text>
</comment>
<dbReference type="Proteomes" id="UP001251085">
    <property type="component" value="Unassembled WGS sequence"/>
</dbReference>
<keyword evidence="5 8" id="KW-0812">Transmembrane</keyword>
<keyword evidence="3" id="KW-1003">Cell membrane</keyword>
<dbReference type="PANTHER" id="PTHR32196:SF21">
    <property type="entry name" value="ABC TRANSPORTER PERMEASE PROTEIN YPHD-RELATED"/>
    <property type="match status" value="1"/>
</dbReference>
<evidence type="ECO:0000256" key="5">
    <source>
        <dbReference type="ARBA" id="ARBA00022692"/>
    </source>
</evidence>
<feature type="transmembrane region" description="Helical" evidence="8">
    <location>
        <begin position="12"/>
        <end position="30"/>
    </location>
</feature>
<evidence type="ECO:0000256" key="4">
    <source>
        <dbReference type="ARBA" id="ARBA00022519"/>
    </source>
</evidence>
<keyword evidence="6 8" id="KW-1133">Transmembrane helix</keyword>
<comment type="subcellular location">
    <subcellularLocation>
        <location evidence="1">Cell membrane</location>
        <topology evidence="1">Multi-pass membrane protein</topology>
    </subcellularLocation>
</comment>
<accession>A0ABU3EJX7</accession>
<evidence type="ECO:0000256" key="7">
    <source>
        <dbReference type="ARBA" id="ARBA00023136"/>
    </source>
</evidence>
<feature type="transmembrane region" description="Helical" evidence="8">
    <location>
        <begin position="119"/>
        <end position="139"/>
    </location>
</feature>
<keyword evidence="10" id="KW-1185">Reference proteome</keyword>
<dbReference type="CDD" id="cd06579">
    <property type="entry name" value="TM_PBP1_transp_AraH_like"/>
    <property type="match status" value="1"/>
</dbReference>
<feature type="transmembrane region" description="Helical" evidence="8">
    <location>
        <begin position="209"/>
        <end position="231"/>
    </location>
</feature>
<feature type="transmembrane region" description="Helical" evidence="8">
    <location>
        <begin position="264"/>
        <end position="283"/>
    </location>
</feature>
<keyword evidence="4" id="KW-0997">Cell inner membrane</keyword>
<keyword evidence="7 8" id="KW-0472">Membrane</keyword>
<name>A0ABU3EJX7_9RHOB</name>
<sequence length="326" mass="34031">MFEALGQRPADLLRSLLPVIGLVAVMLGIYSYRPNAASYIGFNLLLTYAIPVALAAFAQMFIIAAGDIDLSIGNFVSLVTCIVAVVLPASPVLGGAILLLLVLAYAAMGMLIHARRLPSIVVTLGFSFIWLGIAVLILPRPGGLAPDWLAALVRIRTPLAPLPVWALFVLSLLGHLLLQRWSFGIVLRGVGGNPKAVARAGWSVLRAKAVLYGLAGFFGVLSGLVLTGIATSGDANLAPNYTLLSVAAVILGGGEFVGGKVSPVGTVLGAMTLVLMNSLLTFMNVNSDWQLAAQGLILIAVLAARTAISKLETRSAHAHVKLSIGR</sequence>
<evidence type="ECO:0000256" key="1">
    <source>
        <dbReference type="ARBA" id="ARBA00004651"/>
    </source>
</evidence>
<gene>
    <name evidence="9" type="ORF">RM190_21975</name>
</gene>
<dbReference type="RefSeq" id="WP_311761629.1">
    <property type="nucleotide sequence ID" value="NZ_JAVRQI010000025.1"/>
</dbReference>
<organism evidence="9 10">
    <name type="scientific">Paracoccus broussonetiae</name>
    <dbReference type="NCBI Taxonomy" id="3075834"/>
    <lineage>
        <taxon>Bacteria</taxon>
        <taxon>Pseudomonadati</taxon>
        <taxon>Pseudomonadota</taxon>
        <taxon>Alphaproteobacteria</taxon>
        <taxon>Rhodobacterales</taxon>
        <taxon>Paracoccaceae</taxon>
        <taxon>Paracoccus</taxon>
    </lineage>
</organism>
<feature type="transmembrane region" description="Helical" evidence="8">
    <location>
        <begin position="289"/>
        <end position="308"/>
    </location>
</feature>
<dbReference type="InterPro" id="IPR001851">
    <property type="entry name" value="ABC_transp_permease"/>
</dbReference>
<keyword evidence="2" id="KW-0813">Transport</keyword>
<evidence type="ECO:0000313" key="9">
    <source>
        <dbReference type="EMBL" id="MDT1064544.1"/>
    </source>
</evidence>
<protein>
    <submittedName>
        <fullName evidence="9">ABC transporter permease</fullName>
    </submittedName>
</protein>
<evidence type="ECO:0000256" key="6">
    <source>
        <dbReference type="ARBA" id="ARBA00022989"/>
    </source>
</evidence>
<feature type="transmembrane region" description="Helical" evidence="8">
    <location>
        <begin position="36"/>
        <end position="58"/>
    </location>
</feature>
<feature type="transmembrane region" description="Helical" evidence="8">
    <location>
        <begin position="237"/>
        <end position="257"/>
    </location>
</feature>